<accession>A0ABS3EAH0</accession>
<dbReference type="InterPro" id="IPR022409">
    <property type="entry name" value="PKD/Chitinase_dom"/>
</dbReference>
<name>A0ABS3EAH0_9GAMM</name>
<evidence type="ECO:0000256" key="1">
    <source>
        <dbReference type="SAM" id="MobiDB-lite"/>
    </source>
</evidence>
<dbReference type="SMART" id="SM00089">
    <property type="entry name" value="PKD"/>
    <property type="match status" value="1"/>
</dbReference>
<feature type="region of interest" description="Disordered" evidence="1">
    <location>
        <begin position="13"/>
        <end position="32"/>
    </location>
</feature>
<comment type="caution">
    <text evidence="3">The sequence shown here is derived from an EMBL/GenBank/DDBJ whole genome shotgun (WGS) entry which is preliminary data.</text>
</comment>
<gene>
    <name evidence="3" type="ORF">JF535_15750</name>
</gene>
<evidence type="ECO:0000313" key="3">
    <source>
        <dbReference type="EMBL" id="MBN8432302.1"/>
    </source>
</evidence>
<dbReference type="Proteomes" id="UP000664293">
    <property type="component" value="Unassembled WGS sequence"/>
</dbReference>
<evidence type="ECO:0000259" key="2">
    <source>
        <dbReference type="SMART" id="SM00089"/>
    </source>
</evidence>
<feature type="domain" description="PKD/Chitinase" evidence="2">
    <location>
        <begin position="32"/>
        <end position="123"/>
    </location>
</feature>
<dbReference type="InterPro" id="IPR035986">
    <property type="entry name" value="PKD_dom_sf"/>
</dbReference>
<dbReference type="InterPro" id="IPR013783">
    <property type="entry name" value="Ig-like_fold"/>
</dbReference>
<dbReference type="Gene3D" id="2.60.40.10">
    <property type="entry name" value="Immunoglobulins"/>
    <property type="match status" value="1"/>
</dbReference>
<dbReference type="EMBL" id="JAEKJR010000003">
    <property type="protein sequence ID" value="MBN8432302.1"/>
    <property type="molecule type" value="Genomic_DNA"/>
</dbReference>
<evidence type="ECO:0000313" key="4">
    <source>
        <dbReference type="Proteomes" id="UP000664293"/>
    </source>
</evidence>
<sequence length="802" mass="87201">MMLSVVLTACGGGGGGGTDSSPSGGATPQNQAPTVSIAGVSAVDEGNEIVLTANASDSDGSIASYAWAVSSTEAIDLTSVTEAETSFVAPSVTEDKTVDVTVTVTDDDGATASATITVKIVDFKPDFSISYESSVTAGGGYYAYIQSDLEINDYEINQKSFPAVSEVQYKDPDEFNRIVYFLEHSESSYTLAIDVSVQFKGHEEWFTKTISVEVASSVGVERIQLNAGGSHTVPFDEFQEANIHLPFEMPFAEISISEAGLVLSAANFYSSELNSSFYLQGTLNDGRPFKTVYQVTTVVGGEAVTASGRVLYEDVEPGSVSTVPVIAGSIVVRDSSDLIVSSSSISDDGSYQVDIPKGIAVDINYEPMFYKNGALIRVADNTDTNFLNTVEEVGLHISQNYADRFWSLQAVKPPTYRFAIVSSEVFDVNTPLSDLVLDSGYDAGVYDPVRESAAANIISNVRRALHWVDDGDLLGWVDLDVYWSPTALDSSYAWYQGGLDTSQAYASCRRNCAGYNSARIEIEPVYHEFDDWTITHELGHYVMGSISQNDSSGGERSIADYLNPMTAYSEGYADWFAEIALDNSFDSQTPEEPYVGWFNEIAVQNSLNELFNAVGKDVAKFHQAMIDSADSPEFKTIFTFIDSLHTLDPGAVEGKLGALSQWGINSIEPDGRDEIYAIPNHLKMDPEAQDVYLPVHQRIHLGELSEACVDSRNAGSRNRLGASHLGLIELESDGLYSITQEGEGLNPSILMTDAYMNSRSLSPVNGQLWLPKGEYKILASDYDIYWGSKIGIQCFTYQVNRH</sequence>
<protein>
    <recommendedName>
        <fullName evidence="2">PKD/Chitinase domain-containing protein</fullName>
    </recommendedName>
</protein>
<dbReference type="Pfam" id="PF22352">
    <property type="entry name" value="K319L-like_PKD"/>
    <property type="match status" value="1"/>
</dbReference>
<keyword evidence="4" id="KW-1185">Reference proteome</keyword>
<dbReference type="SUPFAM" id="SSF49299">
    <property type="entry name" value="PKD domain"/>
    <property type="match status" value="1"/>
</dbReference>
<proteinExistence type="predicted"/>
<organism evidence="3 4">
    <name type="scientific">Microbulbifer salipaludis</name>
    <dbReference type="NCBI Taxonomy" id="187980"/>
    <lineage>
        <taxon>Bacteria</taxon>
        <taxon>Pseudomonadati</taxon>
        <taxon>Pseudomonadota</taxon>
        <taxon>Gammaproteobacteria</taxon>
        <taxon>Cellvibrionales</taxon>
        <taxon>Microbulbiferaceae</taxon>
        <taxon>Microbulbifer</taxon>
    </lineage>
</organism>
<reference evidence="3 4" key="1">
    <citation type="submission" date="2020-12" db="EMBL/GenBank/DDBJ databases">
        <title>Oil enriched cultivation method for isolating marine PHA-producing bacteria.</title>
        <authorList>
            <person name="Zheng W."/>
            <person name="Yu S."/>
            <person name="Huang Y."/>
        </authorList>
    </citation>
    <scope>NUCLEOTIDE SEQUENCE [LARGE SCALE GENOMIC DNA]</scope>
    <source>
        <strain evidence="3 4">SN0-2</strain>
    </source>
</reference>